<comment type="caution">
    <text evidence="1">The sequence shown here is derived from an EMBL/GenBank/DDBJ whole genome shotgun (WGS) entry which is preliminary data.</text>
</comment>
<evidence type="ECO:0000313" key="1">
    <source>
        <dbReference type="EMBL" id="CAJ2673452.1"/>
    </source>
</evidence>
<dbReference type="EMBL" id="CASHSV030000716">
    <property type="protein sequence ID" value="CAJ2673452.1"/>
    <property type="molecule type" value="Genomic_DNA"/>
</dbReference>
<evidence type="ECO:0000313" key="2">
    <source>
        <dbReference type="Proteomes" id="UP001177021"/>
    </source>
</evidence>
<gene>
    <name evidence="1" type="ORF">MILVUS5_LOCUS36912</name>
</gene>
<sequence length="350" mass="39316">MEQKVYKHFKPHLIMVLGQMGYTLLYFVTEASFNHGMSPYVYVTYRHVVAGFVMFPFAYFLERNVRPKLTFALFMEFFVLSVLGVSLTLNMYFASLKYTSPTFISSMVNSIAALTFIIAVALRFEVLDIGNPRGIAKVLGTIISLAGVMTMTLYKGPIMSNLWRPLINIQPISSSVNEKSELKGSLLTVLCCITWSISFIMQASTLKRYPAQLSLTTWMCFIGAAQSAVFTVIAERNNPSAWIIGLNIELWSTIYGGIVVSGLLTYIQLWCTEKKGPVFVTLFNPLSTIFVAILAYTVLGEKLYLGSIIGAFIVIMGLYLLLWGKECDMEVDYKTKGKLQCYSEEPECRI</sequence>
<name>A0ACB0LY93_TRIPR</name>
<accession>A0ACB0LY93</accession>
<dbReference type="Proteomes" id="UP001177021">
    <property type="component" value="Unassembled WGS sequence"/>
</dbReference>
<keyword evidence="2" id="KW-1185">Reference proteome</keyword>
<protein>
    <submittedName>
        <fullName evidence="1">Uncharacterized protein</fullName>
    </submittedName>
</protein>
<organism evidence="1 2">
    <name type="scientific">Trifolium pratense</name>
    <name type="common">Red clover</name>
    <dbReference type="NCBI Taxonomy" id="57577"/>
    <lineage>
        <taxon>Eukaryota</taxon>
        <taxon>Viridiplantae</taxon>
        <taxon>Streptophyta</taxon>
        <taxon>Embryophyta</taxon>
        <taxon>Tracheophyta</taxon>
        <taxon>Spermatophyta</taxon>
        <taxon>Magnoliopsida</taxon>
        <taxon>eudicotyledons</taxon>
        <taxon>Gunneridae</taxon>
        <taxon>Pentapetalae</taxon>
        <taxon>rosids</taxon>
        <taxon>fabids</taxon>
        <taxon>Fabales</taxon>
        <taxon>Fabaceae</taxon>
        <taxon>Papilionoideae</taxon>
        <taxon>50 kb inversion clade</taxon>
        <taxon>NPAAA clade</taxon>
        <taxon>Hologalegina</taxon>
        <taxon>IRL clade</taxon>
        <taxon>Trifolieae</taxon>
        <taxon>Trifolium</taxon>
    </lineage>
</organism>
<reference evidence="1" key="1">
    <citation type="submission" date="2023-10" db="EMBL/GenBank/DDBJ databases">
        <authorList>
            <person name="Rodriguez Cubillos JULIANA M."/>
            <person name="De Vega J."/>
        </authorList>
    </citation>
    <scope>NUCLEOTIDE SEQUENCE</scope>
</reference>
<proteinExistence type="predicted"/>